<dbReference type="PANTHER" id="PTHR43069:SF2">
    <property type="entry name" value="FUMARYLACETOACETASE"/>
    <property type="match status" value="1"/>
</dbReference>
<dbReference type="Gene3D" id="2.30.30.230">
    <property type="entry name" value="Fumarylacetoacetase, N-terminal domain"/>
    <property type="match status" value="1"/>
</dbReference>
<gene>
    <name evidence="19" type="ORF">ASTO00021_LOCUS14765</name>
    <name evidence="20" type="ORF">ASTO00021_LOCUS14766</name>
</gene>
<evidence type="ECO:0000256" key="12">
    <source>
        <dbReference type="ARBA" id="ARBA00031740"/>
    </source>
</evidence>
<evidence type="ECO:0000259" key="17">
    <source>
        <dbReference type="Pfam" id="PF01557"/>
    </source>
</evidence>
<evidence type="ECO:0000256" key="7">
    <source>
        <dbReference type="ARBA" id="ARBA00022801"/>
    </source>
</evidence>
<feature type="binding site" evidence="14">
    <location>
        <position position="142"/>
    </location>
    <ligand>
        <name>substrate</name>
    </ligand>
</feature>
<dbReference type="GO" id="GO:0006559">
    <property type="term" value="P:L-phenylalanine catabolic process"/>
    <property type="evidence" value="ECO:0007669"/>
    <property type="project" value="UniProtKB-UniRule"/>
</dbReference>
<dbReference type="SUPFAM" id="SSF63433">
    <property type="entry name" value="Fumarylacetoacetate hydrolase, FAH, N-terminal domain"/>
    <property type="match status" value="1"/>
</dbReference>
<dbReference type="GO" id="GO:0004334">
    <property type="term" value="F:fumarylacetoacetase activity"/>
    <property type="evidence" value="ECO:0007669"/>
    <property type="project" value="UniProtKB-UniRule"/>
</dbReference>
<evidence type="ECO:0000256" key="4">
    <source>
        <dbReference type="ARBA" id="ARBA00012094"/>
    </source>
</evidence>
<evidence type="ECO:0000256" key="6">
    <source>
        <dbReference type="ARBA" id="ARBA00022723"/>
    </source>
</evidence>
<accession>A0A6S8EYU1</accession>
<dbReference type="Gene3D" id="3.90.850.10">
    <property type="entry name" value="Fumarylacetoacetase-like, C-terminal domain"/>
    <property type="match status" value="1"/>
</dbReference>
<keyword evidence="10 16" id="KW-0828">Tyrosine catabolism</keyword>
<evidence type="ECO:0000256" key="1">
    <source>
        <dbReference type="ARBA" id="ARBA00000353"/>
    </source>
</evidence>
<dbReference type="EMBL" id="HBIN01019355">
    <property type="protein sequence ID" value="CAE0444724.1"/>
    <property type="molecule type" value="Transcribed_RNA"/>
</dbReference>
<dbReference type="Pfam" id="PF01557">
    <property type="entry name" value="FAA_hydrolase"/>
    <property type="match status" value="1"/>
</dbReference>
<evidence type="ECO:0000256" key="10">
    <source>
        <dbReference type="ARBA" id="ARBA00022878"/>
    </source>
</evidence>
<keyword evidence="7 16" id="KW-0378">Hydrolase</keyword>
<dbReference type="InterPro" id="IPR036663">
    <property type="entry name" value="Fumarylacetoacetase_C_sf"/>
</dbReference>
<dbReference type="SUPFAM" id="SSF56529">
    <property type="entry name" value="FAH"/>
    <property type="match status" value="1"/>
</dbReference>
<evidence type="ECO:0000256" key="16">
    <source>
        <dbReference type="RuleBase" id="RU366008"/>
    </source>
</evidence>
<name>A0A6S8EYU1_9STRA</name>
<keyword evidence="6 15" id="KW-0479">Metal-binding</keyword>
<dbReference type="NCBIfam" id="TIGR01266">
    <property type="entry name" value="fum_ac_acetase"/>
    <property type="match status" value="1"/>
</dbReference>
<comment type="catalytic activity">
    <reaction evidence="1 16">
        <text>4-fumarylacetoacetate + H2O = acetoacetate + fumarate + H(+)</text>
        <dbReference type="Rhea" id="RHEA:10244"/>
        <dbReference type="ChEBI" id="CHEBI:13705"/>
        <dbReference type="ChEBI" id="CHEBI:15377"/>
        <dbReference type="ChEBI" id="CHEBI:15378"/>
        <dbReference type="ChEBI" id="CHEBI:18034"/>
        <dbReference type="ChEBI" id="CHEBI:29806"/>
        <dbReference type="EC" id="3.7.1.2"/>
    </reaction>
</comment>
<evidence type="ECO:0000256" key="15">
    <source>
        <dbReference type="PIRSR" id="PIRSR605959-3"/>
    </source>
</evidence>
<proteinExistence type="inferred from homology"/>
<evidence type="ECO:0000313" key="20">
    <source>
        <dbReference type="EMBL" id="CAE0444725.1"/>
    </source>
</evidence>
<keyword evidence="9 15" id="KW-0460">Magnesium</keyword>
<evidence type="ECO:0000256" key="8">
    <source>
        <dbReference type="ARBA" id="ARBA00022837"/>
    </source>
</evidence>
<feature type="binding site" evidence="14">
    <location>
        <position position="243"/>
    </location>
    <ligand>
        <name>substrate</name>
    </ligand>
</feature>
<feature type="binding site" evidence="15">
    <location>
        <position position="236"/>
    </location>
    <ligand>
        <name>Mg(2+)</name>
        <dbReference type="ChEBI" id="CHEBI:18420"/>
    </ligand>
</feature>
<organism evidence="19">
    <name type="scientific">Aplanochytrium stocchinoi</name>
    <dbReference type="NCBI Taxonomy" id="215587"/>
    <lineage>
        <taxon>Eukaryota</taxon>
        <taxon>Sar</taxon>
        <taxon>Stramenopiles</taxon>
        <taxon>Bigyra</taxon>
        <taxon>Labyrinthulomycetes</taxon>
        <taxon>Thraustochytrida</taxon>
        <taxon>Thraustochytriidae</taxon>
        <taxon>Aplanochytrium</taxon>
    </lineage>
</organism>
<dbReference type="EMBL" id="HBIN01019356">
    <property type="protein sequence ID" value="CAE0444725.1"/>
    <property type="molecule type" value="Transcribed_RNA"/>
</dbReference>
<dbReference type="GO" id="GO:0006572">
    <property type="term" value="P:L-tyrosine catabolic process"/>
    <property type="evidence" value="ECO:0007669"/>
    <property type="project" value="UniProtKB-UniRule"/>
</dbReference>
<dbReference type="InterPro" id="IPR011234">
    <property type="entry name" value="Fumarylacetoacetase-like_C"/>
</dbReference>
<feature type="active site" description="Proton acceptor" evidence="13">
    <location>
        <position position="133"/>
    </location>
</feature>
<dbReference type="Pfam" id="PF09298">
    <property type="entry name" value="FAA_hydrolase_N"/>
    <property type="match status" value="1"/>
</dbReference>
<protein>
    <recommendedName>
        <fullName evidence="5 16">Fumarylacetoacetase</fullName>
        <ecNumber evidence="4 16">3.7.1.2</ecNumber>
    </recommendedName>
    <alternativeName>
        <fullName evidence="12 16">Fumarylacetoacetate hydrolase</fullName>
    </alternativeName>
</protein>
<dbReference type="FunFam" id="3.90.850.10:FF:000004">
    <property type="entry name" value="Fumarylacetoacetase"/>
    <property type="match status" value="1"/>
</dbReference>
<evidence type="ECO:0000256" key="3">
    <source>
        <dbReference type="ARBA" id="ARBA00010211"/>
    </source>
</evidence>
<feature type="binding site" evidence="14">
    <location>
        <position position="128"/>
    </location>
    <ligand>
        <name>substrate</name>
    </ligand>
</feature>
<dbReference type="PANTHER" id="PTHR43069">
    <property type="entry name" value="FUMARYLACETOACETASE"/>
    <property type="match status" value="1"/>
</dbReference>
<comment type="similarity">
    <text evidence="3 16">Belongs to the FAH family.</text>
</comment>
<evidence type="ECO:0000256" key="9">
    <source>
        <dbReference type="ARBA" id="ARBA00022842"/>
    </source>
</evidence>
<evidence type="ECO:0000256" key="11">
    <source>
        <dbReference type="ARBA" id="ARBA00023232"/>
    </source>
</evidence>
<dbReference type="InterPro" id="IPR015377">
    <property type="entry name" value="Fumarylacetoacetase_N"/>
</dbReference>
<comment type="pathway">
    <text evidence="2 16">Amino-acid degradation; L-phenylalanine degradation; acetoacetate and fumarate from L-phenylalanine: step 6/6.</text>
</comment>
<dbReference type="InterPro" id="IPR036462">
    <property type="entry name" value="Fumarylacetoacetase_N_sf"/>
</dbReference>
<feature type="binding site" evidence="15">
    <location>
        <position position="236"/>
    </location>
    <ligand>
        <name>Ca(2+)</name>
        <dbReference type="ChEBI" id="CHEBI:29108"/>
    </ligand>
</feature>
<evidence type="ECO:0000313" key="19">
    <source>
        <dbReference type="EMBL" id="CAE0444724.1"/>
    </source>
</evidence>
<keyword evidence="11 16" id="KW-0585">Phenylalanine catabolism</keyword>
<keyword evidence="8 15" id="KW-0106">Calcium</keyword>
<dbReference type="GO" id="GO:0046872">
    <property type="term" value="F:metal ion binding"/>
    <property type="evidence" value="ECO:0007669"/>
    <property type="project" value="UniProtKB-UniRule"/>
</dbReference>
<feature type="binding site" evidence="15">
    <location>
        <position position="204"/>
    </location>
    <ligand>
        <name>Ca(2+)</name>
        <dbReference type="ChEBI" id="CHEBI:29108"/>
    </ligand>
</feature>
<feature type="binding site" evidence="15">
    <location>
        <position position="260"/>
    </location>
    <ligand>
        <name>Mg(2+)</name>
        <dbReference type="ChEBI" id="CHEBI:18420"/>
    </ligand>
</feature>
<dbReference type="GO" id="GO:1902000">
    <property type="term" value="P:homogentisate catabolic process"/>
    <property type="evidence" value="ECO:0007669"/>
    <property type="project" value="TreeGrafter"/>
</dbReference>
<feature type="binding site" evidence="14">
    <location>
        <position position="356"/>
    </location>
    <ligand>
        <name>substrate</name>
    </ligand>
</feature>
<dbReference type="AlphaFoldDB" id="A0A6S8EYU1"/>
<sequence length="426" mass="47255">MSWLPINPESDFSLQNLPYGVFRPGPGAAARVGVAVGNKVMDLSALAEEGVFGDSDNYVSCFSKPYLNDFMAMGKSAWVSVRKTLQKLLSEDIAELRDNEELKAKVFHSLDSVTMELPAKIGDYTDFYSSREHATNVGIMFRGKENALQPNWLHLPVGYHGRASSVVVSGTSIRRPCGQLQKNMKDPKEGSKYGVSERLDIELEMGVFIGPGNELGTPIDIKDAEDHIFGFVLLNDWSARDIQKWEYVPLGPFGAKNFGTTISPWVVTPMALEPFKCKTSAGVQNDPEPLPYLVEPDYRSYDIDLRVTIQADDIPKPVQVSRSNFKNMYWTHRQQLVHHTVTGCNMKPGDLLGSGTISGQTEDSYGSFLELSWNKQKQVQCGESATRYFLEDGDVISITGTCYGDGYRIGFGDCIGKILPAQSKYI</sequence>
<dbReference type="UniPathway" id="UPA00139">
    <property type="reaction ID" value="UER00341"/>
</dbReference>
<evidence type="ECO:0000256" key="5">
    <source>
        <dbReference type="ARBA" id="ARBA00014741"/>
    </source>
</evidence>
<comment type="cofactor">
    <cofactor evidence="16">
        <name>Mg(2+)</name>
        <dbReference type="ChEBI" id="CHEBI:18420"/>
    </cofactor>
    <cofactor evidence="16">
        <name>Ca(2+)</name>
        <dbReference type="ChEBI" id="CHEBI:29108"/>
    </cofactor>
</comment>
<feature type="domain" description="Fumarylacetoacetase-like C-terminal" evidence="17">
    <location>
        <begin position="125"/>
        <end position="401"/>
    </location>
</feature>
<reference evidence="19" key="1">
    <citation type="submission" date="2021-01" db="EMBL/GenBank/DDBJ databases">
        <authorList>
            <person name="Corre E."/>
            <person name="Pelletier E."/>
            <person name="Niang G."/>
            <person name="Scheremetjew M."/>
            <person name="Finn R."/>
            <person name="Kale V."/>
            <person name="Holt S."/>
            <person name="Cochrane G."/>
            <person name="Meng A."/>
            <person name="Brown T."/>
            <person name="Cohen L."/>
        </authorList>
    </citation>
    <scope>NUCLEOTIDE SEQUENCE</scope>
    <source>
        <strain evidence="19">GSBS06</strain>
    </source>
</reference>
<dbReference type="InterPro" id="IPR005959">
    <property type="entry name" value="Fumarylacetoacetase"/>
</dbReference>
<evidence type="ECO:0000256" key="13">
    <source>
        <dbReference type="PIRSR" id="PIRSR605959-1"/>
    </source>
</evidence>
<evidence type="ECO:0000256" key="14">
    <source>
        <dbReference type="PIRSR" id="PIRSR605959-2"/>
    </source>
</evidence>
<evidence type="ECO:0000256" key="2">
    <source>
        <dbReference type="ARBA" id="ARBA00004782"/>
    </source>
</evidence>
<feature type="binding site" evidence="14">
    <location>
        <position position="247"/>
    </location>
    <ligand>
        <name>substrate</name>
    </ligand>
</feature>
<feature type="domain" description="Fumarylacetoacetase N-terminal" evidence="18">
    <location>
        <begin position="15"/>
        <end position="118"/>
    </location>
</feature>
<evidence type="ECO:0000259" key="18">
    <source>
        <dbReference type="Pfam" id="PF09298"/>
    </source>
</evidence>
<feature type="binding site" evidence="15">
    <location>
        <position position="126"/>
    </location>
    <ligand>
        <name>Ca(2+)</name>
        <dbReference type="ChEBI" id="CHEBI:29108"/>
    </ligand>
</feature>
<feature type="binding site" evidence="15">
    <location>
        <position position="256"/>
    </location>
    <ligand>
        <name>Mg(2+)</name>
        <dbReference type="ChEBI" id="CHEBI:18420"/>
    </ligand>
</feature>
<dbReference type="EC" id="3.7.1.2" evidence="4 16"/>
<feature type="binding site" evidence="15">
    <location>
        <position position="202"/>
    </location>
    <ligand>
        <name>Ca(2+)</name>
        <dbReference type="ChEBI" id="CHEBI:29108"/>
    </ligand>
</feature>